<reference evidence="13" key="1">
    <citation type="journal article" date="2019" name="Int. J. Syst. Evol. Microbiol.">
        <title>The Global Catalogue of Microorganisms (GCM) 10K type strain sequencing project: providing services to taxonomists for standard genome sequencing and annotation.</title>
        <authorList>
            <consortium name="The Broad Institute Genomics Platform"/>
            <consortium name="The Broad Institute Genome Sequencing Center for Infectious Disease"/>
            <person name="Wu L."/>
            <person name="Ma J."/>
        </authorList>
    </citation>
    <scope>NUCLEOTIDE SEQUENCE [LARGE SCALE GENOMIC DNA]</scope>
    <source>
        <strain evidence="13">CCUG 58760</strain>
    </source>
</reference>
<feature type="domain" description="Alpha-D-phosphohexomutase alpha/beta/alpha" evidence="10">
    <location>
        <begin position="156"/>
        <end position="253"/>
    </location>
</feature>
<feature type="domain" description="Alpha-D-phosphohexomutase C-terminal" evidence="8">
    <location>
        <begin position="383"/>
        <end position="448"/>
    </location>
</feature>
<dbReference type="PRINTS" id="PR00509">
    <property type="entry name" value="PGMPMM"/>
</dbReference>
<gene>
    <name evidence="12" type="primary">pgmG</name>
    <name evidence="12" type="ORF">ACFPMG_04875</name>
</gene>
<comment type="cofactor">
    <cofactor evidence="1">
        <name>Mg(2+)</name>
        <dbReference type="ChEBI" id="CHEBI:18420"/>
    </cofactor>
</comment>
<dbReference type="InterPro" id="IPR016066">
    <property type="entry name" value="A-D-PHexomutase_CS"/>
</dbReference>
<accession>A0ABW0G158</accession>
<dbReference type="SUPFAM" id="SSF53738">
    <property type="entry name" value="Phosphoglucomutase, first 3 domains"/>
    <property type="match status" value="3"/>
</dbReference>
<dbReference type="Pfam" id="PF02878">
    <property type="entry name" value="PGM_PMM_I"/>
    <property type="match status" value="1"/>
</dbReference>
<evidence type="ECO:0000256" key="3">
    <source>
        <dbReference type="ARBA" id="ARBA00022553"/>
    </source>
</evidence>
<dbReference type="InterPro" id="IPR005844">
    <property type="entry name" value="A-D-PHexomutase_a/b/a-I"/>
</dbReference>
<comment type="caution">
    <text evidence="12">The sequence shown here is derived from an EMBL/GenBank/DDBJ whole genome shotgun (WGS) entry which is preliminary data.</text>
</comment>
<organism evidence="12 13">
    <name type="scientific">Azospirillum himalayense</name>
    <dbReference type="NCBI Taxonomy" id="654847"/>
    <lineage>
        <taxon>Bacteria</taxon>
        <taxon>Pseudomonadati</taxon>
        <taxon>Pseudomonadota</taxon>
        <taxon>Alphaproteobacteria</taxon>
        <taxon>Rhodospirillales</taxon>
        <taxon>Azospirillaceae</taxon>
        <taxon>Azospirillum</taxon>
    </lineage>
</organism>
<evidence type="ECO:0000256" key="1">
    <source>
        <dbReference type="ARBA" id="ARBA00001946"/>
    </source>
</evidence>
<dbReference type="InterPro" id="IPR005841">
    <property type="entry name" value="Alpha-D-phosphohexomutase_SF"/>
</dbReference>
<dbReference type="Pfam" id="PF00408">
    <property type="entry name" value="PGM_PMM_IV"/>
    <property type="match status" value="1"/>
</dbReference>
<dbReference type="InterPro" id="IPR016055">
    <property type="entry name" value="A-D-PHexomutase_a/b/a-I/II/III"/>
</dbReference>
<keyword evidence="4 7" id="KW-0479">Metal-binding</keyword>
<dbReference type="Proteomes" id="UP001596166">
    <property type="component" value="Unassembled WGS sequence"/>
</dbReference>
<dbReference type="NCBIfam" id="NF046027">
    <property type="entry name" value="PhglucPhmanMutPgmG"/>
    <property type="match status" value="1"/>
</dbReference>
<dbReference type="InterPro" id="IPR005843">
    <property type="entry name" value="A-D-PHexomutase_C"/>
</dbReference>
<dbReference type="PANTHER" id="PTHR43771:SF2">
    <property type="entry name" value="PHOSPHOMANNOMUTASE_PHOSPHOGLUCOMUTASE"/>
    <property type="match status" value="1"/>
</dbReference>
<dbReference type="CDD" id="cd03089">
    <property type="entry name" value="PMM_PGM"/>
    <property type="match status" value="1"/>
</dbReference>
<name>A0ABW0G158_9PROT</name>
<keyword evidence="6" id="KW-0413">Isomerase</keyword>
<evidence type="ECO:0000256" key="2">
    <source>
        <dbReference type="ARBA" id="ARBA00010231"/>
    </source>
</evidence>
<keyword evidence="5 7" id="KW-0460">Magnesium</keyword>
<dbReference type="PANTHER" id="PTHR43771">
    <property type="entry name" value="PHOSPHOMANNOMUTASE"/>
    <property type="match status" value="1"/>
</dbReference>
<keyword evidence="3" id="KW-0597">Phosphoprotein</keyword>
<feature type="domain" description="Alpha-D-phosphohexomutase alpha/beta/alpha" evidence="11">
    <location>
        <begin position="257"/>
        <end position="365"/>
    </location>
</feature>
<evidence type="ECO:0000259" key="11">
    <source>
        <dbReference type="Pfam" id="PF02880"/>
    </source>
</evidence>
<dbReference type="InterPro" id="IPR036900">
    <property type="entry name" value="A-D-PHexomutase_C_sf"/>
</dbReference>
<dbReference type="Gene3D" id="3.40.120.10">
    <property type="entry name" value="Alpha-D-Glucose-1,6-Bisphosphate, subunit A, domain 3"/>
    <property type="match status" value="3"/>
</dbReference>
<dbReference type="PROSITE" id="PS00710">
    <property type="entry name" value="PGM_PMM"/>
    <property type="match status" value="1"/>
</dbReference>
<dbReference type="EMBL" id="JBHSLC010000006">
    <property type="protein sequence ID" value="MFC5354335.1"/>
    <property type="molecule type" value="Genomic_DNA"/>
</dbReference>
<dbReference type="Pfam" id="PF02879">
    <property type="entry name" value="PGM_PMM_II"/>
    <property type="match status" value="1"/>
</dbReference>
<comment type="similarity">
    <text evidence="2 7">Belongs to the phosphohexose mutase family.</text>
</comment>
<evidence type="ECO:0000259" key="9">
    <source>
        <dbReference type="Pfam" id="PF02878"/>
    </source>
</evidence>
<evidence type="ECO:0000259" key="10">
    <source>
        <dbReference type="Pfam" id="PF02879"/>
    </source>
</evidence>
<protein>
    <submittedName>
        <fullName evidence="12">Phosphoglucomutase/phosphomannomutase PgmG</fullName>
    </submittedName>
</protein>
<dbReference type="Pfam" id="PF02880">
    <property type="entry name" value="PGM_PMM_III"/>
    <property type="match status" value="1"/>
</dbReference>
<evidence type="ECO:0000313" key="12">
    <source>
        <dbReference type="EMBL" id="MFC5354335.1"/>
    </source>
</evidence>
<evidence type="ECO:0000313" key="13">
    <source>
        <dbReference type="Proteomes" id="UP001596166"/>
    </source>
</evidence>
<proteinExistence type="inferred from homology"/>
<evidence type="ECO:0000256" key="7">
    <source>
        <dbReference type="RuleBase" id="RU004326"/>
    </source>
</evidence>
<dbReference type="SUPFAM" id="SSF55957">
    <property type="entry name" value="Phosphoglucomutase, C-terminal domain"/>
    <property type="match status" value="1"/>
</dbReference>
<evidence type="ECO:0000259" key="8">
    <source>
        <dbReference type="Pfam" id="PF00408"/>
    </source>
</evidence>
<dbReference type="InterPro" id="IPR005846">
    <property type="entry name" value="A-D-PHexomutase_a/b/a-III"/>
</dbReference>
<keyword evidence="13" id="KW-1185">Reference proteome</keyword>
<evidence type="ECO:0000256" key="4">
    <source>
        <dbReference type="ARBA" id="ARBA00022723"/>
    </source>
</evidence>
<feature type="domain" description="Alpha-D-phosphohexomutase alpha/beta/alpha" evidence="9">
    <location>
        <begin position="12"/>
        <end position="128"/>
    </location>
</feature>
<sequence length="468" mass="50242">MSEAHTFHPTVLREYDIRGIVGQTLNPADARAVGRAFGTVVARGGGKTVCVGYDGRLSSPELEAALVDGLVACGLHVLRIGLGPTPMLYFATRDREAAAGIMITGSHNPPNYNGIKMMLGKGPVYGQQIQDIGIIASKADYVSGQGSSEQIDVKDDYVARMLKDYDGTRELKIAWDAGNGATGEILRRLTAKLPGQHILLFDEIDGNFPNHHPDPTVEKNLVDLKAAVAEHGCDIGIGFDGDGDRIGAIDHLGRVVWGDQLVAIYAGDVLKEHPGATIIADVKASQTLFDEIARLGGNPLMWKTGHSLLKAKMAETGSPLAGEMSGHIFFADKWYGFDDALYCAVRLIGLVSKLGVSLADLRDRLPDVINTPETRFQADEELKFKVVQEVKARLKAAGADVNDIDGVRVKTPDGWWLLRASNTQDVLVARAESGTTEGLERLKAMVVEQLEQSGLEAPSFEGGGNAAH</sequence>
<dbReference type="RefSeq" id="WP_376994080.1">
    <property type="nucleotide sequence ID" value="NZ_JBHSLC010000006.1"/>
</dbReference>
<dbReference type="InterPro" id="IPR005845">
    <property type="entry name" value="A-D-PHexomutase_a/b/a-II"/>
</dbReference>
<evidence type="ECO:0000256" key="6">
    <source>
        <dbReference type="ARBA" id="ARBA00023235"/>
    </source>
</evidence>
<evidence type="ECO:0000256" key="5">
    <source>
        <dbReference type="ARBA" id="ARBA00022842"/>
    </source>
</evidence>
<dbReference type="Gene3D" id="3.30.310.50">
    <property type="entry name" value="Alpha-D-phosphohexomutase, C-terminal domain"/>
    <property type="match status" value="1"/>
</dbReference>